<proteinExistence type="predicted"/>
<dbReference type="EMBL" id="CYRY02011609">
    <property type="protein sequence ID" value="VCW79244.1"/>
    <property type="molecule type" value="Genomic_DNA"/>
</dbReference>
<organism evidence="1 2">
    <name type="scientific">Gulo gulo</name>
    <name type="common">Wolverine</name>
    <name type="synonym">Gluton</name>
    <dbReference type="NCBI Taxonomy" id="48420"/>
    <lineage>
        <taxon>Eukaryota</taxon>
        <taxon>Metazoa</taxon>
        <taxon>Chordata</taxon>
        <taxon>Craniata</taxon>
        <taxon>Vertebrata</taxon>
        <taxon>Euteleostomi</taxon>
        <taxon>Mammalia</taxon>
        <taxon>Eutheria</taxon>
        <taxon>Laurasiatheria</taxon>
        <taxon>Carnivora</taxon>
        <taxon>Caniformia</taxon>
        <taxon>Musteloidea</taxon>
        <taxon>Mustelidae</taxon>
        <taxon>Guloninae</taxon>
        <taxon>Gulo</taxon>
    </lineage>
</organism>
<comment type="caution">
    <text evidence="1">The sequence shown here is derived from an EMBL/GenBank/DDBJ whole genome shotgun (WGS) entry which is preliminary data.</text>
</comment>
<name>A0A9X9PZH3_GULGU</name>
<reference evidence="1 2" key="1">
    <citation type="submission" date="2018-10" db="EMBL/GenBank/DDBJ databases">
        <authorList>
            <person name="Ekblom R."/>
            <person name="Jareborg N."/>
        </authorList>
    </citation>
    <scope>NUCLEOTIDE SEQUENCE [LARGE SCALE GENOMIC DNA]</scope>
    <source>
        <tissue evidence="1">Muscle</tissue>
    </source>
</reference>
<dbReference type="AlphaFoldDB" id="A0A9X9PZH3"/>
<protein>
    <submittedName>
        <fullName evidence="1">Uncharacterized protein</fullName>
    </submittedName>
</protein>
<accession>A0A9X9PZH3</accession>
<feature type="non-terminal residue" evidence="1">
    <location>
        <position position="1"/>
    </location>
</feature>
<evidence type="ECO:0000313" key="1">
    <source>
        <dbReference type="EMBL" id="VCW79244.1"/>
    </source>
</evidence>
<keyword evidence="2" id="KW-1185">Reference proteome</keyword>
<dbReference type="Proteomes" id="UP000269945">
    <property type="component" value="Unassembled WGS sequence"/>
</dbReference>
<evidence type="ECO:0000313" key="2">
    <source>
        <dbReference type="Proteomes" id="UP000269945"/>
    </source>
</evidence>
<sequence>MNTLPWQGSADWKEICEESTALDGNSSGRSTFRAHARRVVPAEDSPKVPEVWGLLRTECSFSLNLAEALV</sequence>
<gene>
    <name evidence="1" type="ORF">BN2614_LOCUS3</name>
</gene>